<dbReference type="PANTHER" id="PTHR37833:SF1">
    <property type="entry name" value="SIGNAL PEPTIDE PROTEIN"/>
    <property type="match status" value="1"/>
</dbReference>
<proteinExistence type="predicted"/>
<name>A0ABW5NZN9_9FLAO</name>
<protein>
    <submittedName>
        <fullName evidence="1">DUF1573 domain-containing protein</fullName>
    </submittedName>
</protein>
<dbReference type="Pfam" id="PF07610">
    <property type="entry name" value="DUF1573"/>
    <property type="match status" value="1"/>
</dbReference>
<accession>A0ABW5NZN9</accession>
<gene>
    <name evidence="1" type="ORF">ACFSR3_17000</name>
</gene>
<dbReference type="InterPro" id="IPR013783">
    <property type="entry name" value="Ig-like_fold"/>
</dbReference>
<dbReference type="RefSeq" id="WP_114757051.1">
    <property type="nucleotide sequence ID" value="NZ_JBHUMD010000030.1"/>
</dbReference>
<dbReference type="Gene3D" id="2.60.40.10">
    <property type="entry name" value="Immunoglobulins"/>
    <property type="match status" value="1"/>
</dbReference>
<dbReference type="EMBL" id="JBHUMD010000030">
    <property type="protein sequence ID" value="MFD2603765.1"/>
    <property type="molecule type" value="Genomic_DNA"/>
</dbReference>
<evidence type="ECO:0000313" key="2">
    <source>
        <dbReference type="Proteomes" id="UP001597480"/>
    </source>
</evidence>
<dbReference type="InterPro" id="IPR011467">
    <property type="entry name" value="DUF1573"/>
</dbReference>
<organism evidence="1 2">
    <name type="scientific">Flavobacterium suzhouense</name>
    <dbReference type="NCBI Taxonomy" id="1529638"/>
    <lineage>
        <taxon>Bacteria</taxon>
        <taxon>Pseudomonadati</taxon>
        <taxon>Bacteroidota</taxon>
        <taxon>Flavobacteriia</taxon>
        <taxon>Flavobacteriales</taxon>
        <taxon>Flavobacteriaceae</taxon>
        <taxon>Flavobacterium</taxon>
    </lineage>
</organism>
<dbReference type="Proteomes" id="UP001597480">
    <property type="component" value="Unassembled WGS sequence"/>
</dbReference>
<reference evidence="2" key="1">
    <citation type="journal article" date="2019" name="Int. J. Syst. Evol. Microbiol.">
        <title>The Global Catalogue of Microorganisms (GCM) 10K type strain sequencing project: providing services to taxonomists for standard genome sequencing and annotation.</title>
        <authorList>
            <consortium name="The Broad Institute Genomics Platform"/>
            <consortium name="The Broad Institute Genome Sequencing Center for Infectious Disease"/>
            <person name="Wu L."/>
            <person name="Ma J."/>
        </authorList>
    </citation>
    <scope>NUCLEOTIDE SEQUENCE [LARGE SCALE GENOMIC DNA]</scope>
    <source>
        <strain evidence="2">KCTC 42107</strain>
    </source>
</reference>
<evidence type="ECO:0000313" key="1">
    <source>
        <dbReference type="EMBL" id="MFD2603765.1"/>
    </source>
</evidence>
<dbReference type="PROSITE" id="PS51257">
    <property type="entry name" value="PROKAR_LIPOPROTEIN"/>
    <property type="match status" value="1"/>
</dbReference>
<sequence>MLKKTAAMLFVASLVLTACKKENAALRIDDKTAKDAEIAHAQSGNLPVSEFDSMEFDFGKIKQGDKVEHTFKVTNKGTADLVISDAKPSCGCTVPEFTKTPIKPGESGDIKVIFDSTGKSGQQEKTVTVNMNTEKASEVLKFKANIEAPAGGIGVAPAAH</sequence>
<comment type="caution">
    <text evidence="1">The sequence shown here is derived from an EMBL/GenBank/DDBJ whole genome shotgun (WGS) entry which is preliminary data.</text>
</comment>
<dbReference type="PANTHER" id="PTHR37833">
    <property type="entry name" value="LIPOPROTEIN-RELATED"/>
    <property type="match status" value="1"/>
</dbReference>
<keyword evidence="2" id="KW-1185">Reference proteome</keyword>